<organism evidence="2 3">
    <name type="scientific">Candidatus Giovannonibacteria bacterium RIFCSPHIGHO2_12_FULL_43_15</name>
    <dbReference type="NCBI Taxonomy" id="1798341"/>
    <lineage>
        <taxon>Bacteria</taxon>
        <taxon>Candidatus Giovannoniibacteriota</taxon>
    </lineage>
</organism>
<name>A0A1F5WPD8_9BACT</name>
<sequence>MKKGFTLIEIIIYVALLAAIVLSAVEIVLISARSVSEMRVERRIFTAGEGAMETILRDIRQSTDIALGSSTFGTNPGALALRIPQDPGSSTIITRIFSLSSERLQKNDDGASELLTPPEARITSLIFWNSATTTSSLVSVKLTIESGDQKNYKSHAFYGSAVLRAKY</sequence>
<protein>
    <recommendedName>
        <fullName evidence="4">Prepilin-type N-terminal cleavage/methylation domain-containing protein</fullName>
    </recommendedName>
</protein>
<keyword evidence="1" id="KW-0472">Membrane</keyword>
<gene>
    <name evidence="2" type="ORF">A3F23_00565</name>
</gene>
<dbReference type="Pfam" id="PF07963">
    <property type="entry name" value="N_methyl"/>
    <property type="match status" value="1"/>
</dbReference>
<proteinExistence type="predicted"/>
<comment type="caution">
    <text evidence="2">The sequence shown here is derived from an EMBL/GenBank/DDBJ whole genome shotgun (WGS) entry which is preliminary data.</text>
</comment>
<evidence type="ECO:0000313" key="2">
    <source>
        <dbReference type="EMBL" id="OGF77457.1"/>
    </source>
</evidence>
<reference evidence="2 3" key="1">
    <citation type="journal article" date="2016" name="Nat. Commun.">
        <title>Thousands of microbial genomes shed light on interconnected biogeochemical processes in an aquifer system.</title>
        <authorList>
            <person name="Anantharaman K."/>
            <person name="Brown C.T."/>
            <person name="Hug L.A."/>
            <person name="Sharon I."/>
            <person name="Castelle C.J."/>
            <person name="Probst A.J."/>
            <person name="Thomas B.C."/>
            <person name="Singh A."/>
            <person name="Wilkins M.J."/>
            <person name="Karaoz U."/>
            <person name="Brodie E.L."/>
            <person name="Williams K.H."/>
            <person name="Hubbard S.S."/>
            <person name="Banfield J.F."/>
        </authorList>
    </citation>
    <scope>NUCLEOTIDE SEQUENCE [LARGE SCALE GENOMIC DNA]</scope>
</reference>
<evidence type="ECO:0000313" key="3">
    <source>
        <dbReference type="Proteomes" id="UP000177723"/>
    </source>
</evidence>
<accession>A0A1F5WPD8</accession>
<dbReference type="AlphaFoldDB" id="A0A1F5WPD8"/>
<keyword evidence="1" id="KW-0812">Transmembrane</keyword>
<dbReference type="Proteomes" id="UP000177723">
    <property type="component" value="Unassembled WGS sequence"/>
</dbReference>
<feature type="transmembrane region" description="Helical" evidence="1">
    <location>
        <begin position="6"/>
        <end position="32"/>
    </location>
</feature>
<keyword evidence="1" id="KW-1133">Transmembrane helix</keyword>
<evidence type="ECO:0000256" key="1">
    <source>
        <dbReference type="SAM" id="Phobius"/>
    </source>
</evidence>
<evidence type="ECO:0008006" key="4">
    <source>
        <dbReference type="Google" id="ProtNLM"/>
    </source>
</evidence>
<dbReference type="EMBL" id="MFHT01000017">
    <property type="protein sequence ID" value="OGF77457.1"/>
    <property type="molecule type" value="Genomic_DNA"/>
</dbReference>
<dbReference type="InterPro" id="IPR012902">
    <property type="entry name" value="N_methyl_site"/>
</dbReference>